<dbReference type="GO" id="GO:0003700">
    <property type="term" value="F:DNA-binding transcription factor activity"/>
    <property type="evidence" value="ECO:0007669"/>
    <property type="project" value="InterPro"/>
</dbReference>
<evidence type="ECO:0000256" key="2">
    <source>
        <dbReference type="ARBA" id="ARBA00023125"/>
    </source>
</evidence>
<proteinExistence type="predicted"/>
<accession>X7ECU9</accession>
<gene>
    <name evidence="5" type="ORF">OCH239_14765</name>
</gene>
<keyword evidence="2" id="KW-0238">DNA-binding</keyword>
<dbReference type="EMBL" id="JALZ01000040">
    <property type="protein sequence ID" value="ETX13026.1"/>
    <property type="molecule type" value="Genomic_DNA"/>
</dbReference>
<name>X7ECU9_9RHOB</name>
<dbReference type="PROSITE" id="PS01117">
    <property type="entry name" value="HTH_MARR_1"/>
    <property type="match status" value="1"/>
</dbReference>
<evidence type="ECO:0000259" key="4">
    <source>
        <dbReference type="PROSITE" id="PS50995"/>
    </source>
</evidence>
<evidence type="ECO:0000313" key="6">
    <source>
        <dbReference type="Proteomes" id="UP000022447"/>
    </source>
</evidence>
<dbReference type="GO" id="GO:0003677">
    <property type="term" value="F:DNA binding"/>
    <property type="evidence" value="ECO:0007669"/>
    <property type="project" value="UniProtKB-KW"/>
</dbReference>
<dbReference type="SUPFAM" id="SSF46785">
    <property type="entry name" value="Winged helix' DNA-binding domain"/>
    <property type="match status" value="1"/>
</dbReference>
<dbReference type="eggNOG" id="COG1846">
    <property type="taxonomic scope" value="Bacteria"/>
</dbReference>
<dbReference type="OrthoDB" id="8228089at2"/>
<dbReference type="PROSITE" id="PS50995">
    <property type="entry name" value="HTH_MARR_2"/>
    <property type="match status" value="1"/>
</dbReference>
<organism evidence="5 6">
    <name type="scientific">Roseivivax halodurans JCM 10272</name>
    <dbReference type="NCBI Taxonomy" id="1449350"/>
    <lineage>
        <taxon>Bacteria</taxon>
        <taxon>Pseudomonadati</taxon>
        <taxon>Pseudomonadota</taxon>
        <taxon>Alphaproteobacteria</taxon>
        <taxon>Rhodobacterales</taxon>
        <taxon>Roseobacteraceae</taxon>
        <taxon>Roseivivax</taxon>
    </lineage>
</organism>
<dbReference type="AlphaFoldDB" id="X7ECU9"/>
<dbReference type="Pfam" id="PF01047">
    <property type="entry name" value="MarR"/>
    <property type="match status" value="1"/>
</dbReference>
<evidence type="ECO:0000313" key="5">
    <source>
        <dbReference type="EMBL" id="ETX13026.1"/>
    </source>
</evidence>
<keyword evidence="6" id="KW-1185">Reference proteome</keyword>
<comment type="caution">
    <text evidence="5">The sequence shown here is derived from an EMBL/GenBank/DDBJ whole genome shotgun (WGS) entry which is preliminary data.</text>
</comment>
<protein>
    <recommendedName>
        <fullName evidence="4">HTH marR-type domain-containing protein</fullName>
    </recommendedName>
</protein>
<dbReference type="InterPro" id="IPR000835">
    <property type="entry name" value="HTH_MarR-typ"/>
</dbReference>
<dbReference type="InterPro" id="IPR023187">
    <property type="entry name" value="Tscrpt_reg_MarR-type_CS"/>
</dbReference>
<feature type="domain" description="HTH marR-type" evidence="4">
    <location>
        <begin position="23"/>
        <end position="156"/>
    </location>
</feature>
<dbReference type="Gene3D" id="1.10.10.10">
    <property type="entry name" value="Winged helix-like DNA-binding domain superfamily/Winged helix DNA-binding domain"/>
    <property type="match status" value="1"/>
</dbReference>
<dbReference type="STRING" id="1449350.OCH239_14765"/>
<dbReference type="SMART" id="SM00347">
    <property type="entry name" value="HTH_MARR"/>
    <property type="match status" value="1"/>
</dbReference>
<dbReference type="PANTHER" id="PTHR42756">
    <property type="entry name" value="TRANSCRIPTIONAL REGULATOR, MARR"/>
    <property type="match status" value="1"/>
</dbReference>
<dbReference type="RefSeq" id="WP_051489608.1">
    <property type="nucleotide sequence ID" value="NZ_JALZ01000040.1"/>
</dbReference>
<dbReference type="PANTHER" id="PTHR42756:SF1">
    <property type="entry name" value="TRANSCRIPTIONAL REPRESSOR OF EMRAB OPERON"/>
    <property type="match status" value="1"/>
</dbReference>
<evidence type="ECO:0000256" key="1">
    <source>
        <dbReference type="ARBA" id="ARBA00023015"/>
    </source>
</evidence>
<sequence>MTGRRHEGQADARENGSLVFGLLDEFAGHHLRLAYEASFEDFARRLGADQLKPGYFSMMSMIRNNPGIRQSELGLSIGRDKSSVAKALRQLEDMDLIRRERVEEDRRNYASYLTEKGRTTFARMEVQAREHMAHLDRLIGAERRAVFFDVLHDLIEGCAEDNVVAYRTESDGDASA</sequence>
<evidence type="ECO:0000256" key="3">
    <source>
        <dbReference type="ARBA" id="ARBA00023163"/>
    </source>
</evidence>
<dbReference type="InterPro" id="IPR036388">
    <property type="entry name" value="WH-like_DNA-bd_sf"/>
</dbReference>
<dbReference type="InterPro" id="IPR036390">
    <property type="entry name" value="WH_DNA-bd_sf"/>
</dbReference>
<keyword evidence="1" id="KW-0805">Transcription regulation</keyword>
<reference evidence="5 6" key="1">
    <citation type="submission" date="2014-01" db="EMBL/GenBank/DDBJ databases">
        <title>Roseivivax halodurans JCM 10272 Genome Sequencing.</title>
        <authorList>
            <person name="Lai Q."/>
            <person name="Li G."/>
            <person name="Shao Z."/>
        </authorList>
    </citation>
    <scope>NUCLEOTIDE SEQUENCE [LARGE SCALE GENOMIC DNA]</scope>
    <source>
        <strain evidence="5 6">JCM 10272</strain>
    </source>
</reference>
<keyword evidence="3" id="KW-0804">Transcription</keyword>
<dbReference type="Proteomes" id="UP000022447">
    <property type="component" value="Unassembled WGS sequence"/>
</dbReference>